<dbReference type="PANTHER" id="PTHR37315:SF1">
    <property type="entry name" value="UPF0311 PROTEIN BLR7842"/>
    <property type="match status" value="1"/>
</dbReference>
<dbReference type="AlphaFoldDB" id="A0A0E1S257"/>
<dbReference type="GeneID" id="24163913"/>
<dbReference type="Gene3D" id="2.40.160.20">
    <property type="match status" value="1"/>
</dbReference>
<dbReference type="RefSeq" id="XP_001243086.2">
    <property type="nucleotide sequence ID" value="XM_001243085.2"/>
</dbReference>
<protein>
    <recommendedName>
        <fullName evidence="3">DUF3237 domain-containing protein</fullName>
    </recommendedName>
</protein>
<dbReference type="PANTHER" id="PTHR37315">
    <property type="entry name" value="UPF0311 PROTEIN BLR7842"/>
    <property type="match status" value="1"/>
</dbReference>
<organism evidence="1 2">
    <name type="scientific">Coccidioides immitis (strain RS)</name>
    <name type="common">Valley fever fungus</name>
    <dbReference type="NCBI Taxonomy" id="246410"/>
    <lineage>
        <taxon>Eukaryota</taxon>
        <taxon>Fungi</taxon>
        <taxon>Dikarya</taxon>
        <taxon>Ascomycota</taxon>
        <taxon>Pezizomycotina</taxon>
        <taxon>Eurotiomycetes</taxon>
        <taxon>Eurotiomycetidae</taxon>
        <taxon>Onygenales</taxon>
        <taxon>Onygenaceae</taxon>
        <taxon>Coccidioides</taxon>
    </lineage>
</organism>
<dbReference type="EMBL" id="GG704912">
    <property type="protein sequence ID" value="EAS31503.2"/>
    <property type="molecule type" value="Genomic_DNA"/>
</dbReference>
<sequence>MSGFPSLQPAFTLQVKIEPAASVGSASQQCGLLITPMVGGTVRSEPGFSPAFNGEFTGTGNDYIHVDPDGKRFRLNAHGLIRTDDGALVYLLYTGIVNVTPELNAIMSGQSESAVTPFGDAFTHLTFKTGDERYTFLESGVFVAAGHFIYEKGQLPIVEYKVSKVCKG</sequence>
<evidence type="ECO:0000313" key="1">
    <source>
        <dbReference type="EMBL" id="EAS31503.2"/>
    </source>
</evidence>
<dbReference type="KEGG" id="cim:CIMG_11869"/>
<dbReference type="Proteomes" id="UP000001261">
    <property type="component" value="Unassembled WGS sequence"/>
</dbReference>
<dbReference type="Pfam" id="PF11578">
    <property type="entry name" value="DUF3237"/>
    <property type="match status" value="1"/>
</dbReference>
<keyword evidence="2" id="KW-1185">Reference proteome</keyword>
<dbReference type="VEuPathDB" id="FungiDB:CIMG_11869"/>
<dbReference type="OrthoDB" id="2544694at2759"/>
<dbReference type="InterPro" id="IPR020915">
    <property type="entry name" value="UPF0311"/>
</dbReference>
<dbReference type="InParanoid" id="A0A0E1S257"/>
<reference evidence="2" key="1">
    <citation type="journal article" date="2009" name="Genome Res.">
        <title>Comparative genomic analyses of the human fungal pathogens Coccidioides and their relatives.</title>
        <authorList>
            <person name="Sharpton T.J."/>
            <person name="Stajich J.E."/>
            <person name="Rounsley S.D."/>
            <person name="Gardner M.J."/>
            <person name="Wortman J.R."/>
            <person name="Jordar V.S."/>
            <person name="Maiti R."/>
            <person name="Kodira C.D."/>
            <person name="Neafsey D.E."/>
            <person name="Zeng Q."/>
            <person name="Hung C.-Y."/>
            <person name="McMahan C."/>
            <person name="Muszewska A."/>
            <person name="Grynberg M."/>
            <person name="Mandel M.A."/>
            <person name="Kellner E.M."/>
            <person name="Barker B.M."/>
            <person name="Galgiani J.N."/>
            <person name="Orbach M.J."/>
            <person name="Kirkland T.N."/>
            <person name="Cole G.T."/>
            <person name="Henn M.R."/>
            <person name="Birren B.W."/>
            <person name="Taylor J.W."/>
        </authorList>
    </citation>
    <scope>NUCLEOTIDE SEQUENCE [LARGE SCALE GENOMIC DNA]</scope>
    <source>
        <strain evidence="2">RS</strain>
    </source>
</reference>
<evidence type="ECO:0000313" key="2">
    <source>
        <dbReference type="Proteomes" id="UP000001261"/>
    </source>
</evidence>
<accession>A0A0E1S257</accession>
<name>A0A0E1S257_COCIM</name>
<gene>
    <name evidence="1" type="ORF">CIMG_11869</name>
</gene>
<evidence type="ECO:0008006" key="3">
    <source>
        <dbReference type="Google" id="ProtNLM"/>
    </source>
</evidence>
<reference evidence="2" key="2">
    <citation type="journal article" date="2010" name="Genome Res.">
        <title>Population genomic sequencing of Coccidioides fungi reveals recent hybridization and transposon control.</title>
        <authorList>
            <person name="Neafsey D.E."/>
            <person name="Barker B.M."/>
            <person name="Sharpton T.J."/>
            <person name="Stajich J.E."/>
            <person name="Park D.J."/>
            <person name="Whiston E."/>
            <person name="Hung C.-Y."/>
            <person name="McMahan C."/>
            <person name="White J."/>
            <person name="Sykes S."/>
            <person name="Heiman D."/>
            <person name="Young S."/>
            <person name="Zeng Q."/>
            <person name="Abouelleil A."/>
            <person name="Aftuck L."/>
            <person name="Bessette D."/>
            <person name="Brown A."/>
            <person name="FitzGerald M."/>
            <person name="Lui A."/>
            <person name="Macdonald J.P."/>
            <person name="Priest M."/>
            <person name="Orbach M.J."/>
            <person name="Galgiani J.N."/>
            <person name="Kirkland T.N."/>
            <person name="Cole G.T."/>
            <person name="Birren B.W."/>
            <person name="Henn M.R."/>
            <person name="Taylor J.W."/>
            <person name="Rounsley S.D."/>
        </authorList>
    </citation>
    <scope>GENOME REANNOTATION</scope>
    <source>
        <strain evidence="2">RS</strain>
    </source>
</reference>
<dbReference type="OMA" id="NSFTHFT"/>
<proteinExistence type="predicted"/>